<name>A0A9X3CVA2_9FLAO</name>
<evidence type="ECO:0000259" key="1">
    <source>
        <dbReference type="Pfam" id="PF00534"/>
    </source>
</evidence>
<keyword evidence="3" id="KW-1185">Reference proteome</keyword>
<gene>
    <name evidence="2" type="ORF">OQ279_05020</name>
</gene>
<feature type="domain" description="Glycosyl transferase family 1" evidence="1">
    <location>
        <begin position="182"/>
        <end position="339"/>
    </location>
</feature>
<dbReference type="SUPFAM" id="SSF53756">
    <property type="entry name" value="UDP-Glycosyltransferase/glycogen phosphorylase"/>
    <property type="match status" value="1"/>
</dbReference>
<proteinExistence type="predicted"/>
<sequence length="359" mass="41338">MEKLISNVMEIDNREPTTDNREQITLIYIGNQLSTRGGTPTSIDTLTPLLREEGFDVKTASAKKNKLLRLIEMLLLVYRNKRTTRFVLIDTYSTQNFWYAYAVASLCQKLHLKYIPILHGGELPTRLENSPKVSKKVFEKAFLNVAPSLYLNTVFQQKGFFNVQYIPNSIHLENYPFKERNQLRPRLLWVRAFAEIYNPLQAVKVLELLLPDYPDAELCMVGPVKDDSWQNCIRYSRLHSLPVRFMGRLPKEEWIALSKAYDIFLNTTNIDNTPVSVIEAMALGLPVVSTNAGGLPYLITADIDGMLVPPNDPELMAEAIKNMLKRPEHSLERTRAARKKVEVFDWERVKVLWKEVLAR</sequence>
<dbReference type="RefSeq" id="WP_266068740.1">
    <property type="nucleotide sequence ID" value="NZ_JAPJDA010000006.1"/>
</dbReference>
<dbReference type="EMBL" id="JAPJDA010000006">
    <property type="protein sequence ID" value="MCX2837507.1"/>
    <property type="molecule type" value="Genomic_DNA"/>
</dbReference>
<dbReference type="PANTHER" id="PTHR45947">
    <property type="entry name" value="SULFOQUINOVOSYL TRANSFERASE SQD2"/>
    <property type="match status" value="1"/>
</dbReference>
<accession>A0A9X3CVA2</accession>
<dbReference type="InterPro" id="IPR001296">
    <property type="entry name" value="Glyco_trans_1"/>
</dbReference>
<dbReference type="PANTHER" id="PTHR45947:SF3">
    <property type="entry name" value="SULFOQUINOVOSYL TRANSFERASE SQD2"/>
    <property type="match status" value="1"/>
</dbReference>
<reference evidence="2" key="1">
    <citation type="submission" date="2022-11" db="EMBL/GenBank/DDBJ databases">
        <title>Salinimicrobium profundisediminis sp. nov., isolated from deep-sea sediment of the Mariana Trench.</title>
        <authorList>
            <person name="Fu H."/>
        </authorList>
    </citation>
    <scope>NUCLEOTIDE SEQUENCE</scope>
    <source>
        <strain evidence="2">MT39</strain>
    </source>
</reference>
<dbReference type="InterPro" id="IPR050194">
    <property type="entry name" value="Glycosyltransferase_grp1"/>
</dbReference>
<dbReference type="GO" id="GO:0016757">
    <property type="term" value="F:glycosyltransferase activity"/>
    <property type="evidence" value="ECO:0007669"/>
    <property type="project" value="InterPro"/>
</dbReference>
<dbReference type="Pfam" id="PF00534">
    <property type="entry name" value="Glycos_transf_1"/>
    <property type="match status" value="1"/>
</dbReference>
<dbReference type="AlphaFoldDB" id="A0A9X3CVA2"/>
<organism evidence="2 3">
    <name type="scientific">Salinimicrobium profundisediminis</name>
    <dbReference type="NCBI Taxonomy" id="2994553"/>
    <lineage>
        <taxon>Bacteria</taxon>
        <taxon>Pseudomonadati</taxon>
        <taxon>Bacteroidota</taxon>
        <taxon>Flavobacteriia</taxon>
        <taxon>Flavobacteriales</taxon>
        <taxon>Flavobacteriaceae</taxon>
        <taxon>Salinimicrobium</taxon>
    </lineage>
</organism>
<comment type="caution">
    <text evidence="2">The sequence shown here is derived from an EMBL/GenBank/DDBJ whole genome shotgun (WGS) entry which is preliminary data.</text>
</comment>
<protein>
    <submittedName>
        <fullName evidence="2">Glycosyltransferase family 4 protein</fullName>
    </submittedName>
</protein>
<evidence type="ECO:0000313" key="3">
    <source>
        <dbReference type="Proteomes" id="UP001148482"/>
    </source>
</evidence>
<dbReference type="Gene3D" id="3.40.50.2000">
    <property type="entry name" value="Glycogen Phosphorylase B"/>
    <property type="match status" value="2"/>
</dbReference>
<evidence type="ECO:0000313" key="2">
    <source>
        <dbReference type="EMBL" id="MCX2837507.1"/>
    </source>
</evidence>
<dbReference type="Proteomes" id="UP001148482">
    <property type="component" value="Unassembled WGS sequence"/>
</dbReference>
<dbReference type="CDD" id="cd03801">
    <property type="entry name" value="GT4_PimA-like"/>
    <property type="match status" value="1"/>
</dbReference>